<keyword evidence="1" id="KW-0121">Carboxypeptidase</keyword>
<dbReference type="Gene3D" id="2.60.40.1120">
    <property type="entry name" value="Carboxypeptidase-like, regulatory domain"/>
    <property type="match status" value="1"/>
</dbReference>
<accession>A0A9D7XGG9</accession>
<dbReference type="EMBL" id="JADKFW010000004">
    <property type="protein sequence ID" value="MBK9716832.1"/>
    <property type="molecule type" value="Genomic_DNA"/>
</dbReference>
<organism evidence="1 2">
    <name type="scientific">Candidatus Defluviibacterium haderslevense</name>
    <dbReference type="NCBI Taxonomy" id="2981993"/>
    <lineage>
        <taxon>Bacteria</taxon>
        <taxon>Pseudomonadati</taxon>
        <taxon>Bacteroidota</taxon>
        <taxon>Saprospiria</taxon>
        <taxon>Saprospirales</taxon>
        <taxon>Saprospiraceae</taxon>
        <taxon>Candidatus Defluviibacterium</taxon>
    </lineage>
</organism>
<comment type="caution">
    <text evidence="1">The sequence shown here is derived from an EMBL/GenBank/DDBJ whole genome shotgun (WGS) entry which is preliminary data.</text>
</comment>
<keyword evidence="1" id="KW-0378">Hydrolase</keyword>
<reference evidence="1 2" key="1">
    <citation type="submission" date="2020-10" db="EMBL/GenBank/DDBJ databases">
        <title>Connecting structure to function with the recovery of over 1000 high-quality activated sludge metagenome-assembled genomes encoding full-length rRNA genes using long-read sequencing.</title>
        <authorList>
            <person name="Singleton C.M."/>
            <person name="Petriglieri F."/>
            <person name="Kristensen J.M."/>
            <person name="Kirkegaard R.H."/>
            <person name="Michaelsen T.Y."/>
            <person name="Andersen M.H."/>
            <person name="Karst S.M."/>
            <person name="Dueholm M.S."/>
            <person name="Nielsen P.H."/>
            <person name="Albertsen M."/>
        </authorList>
    </citation>
    <scope>NUCLEOTIDE SEQUENCE [LARGE SCALE GENOMIC DNA]</scope>
    <source>
        <strain evidence="1">Ribe_18-Q3-R11-54_BAT3C.373</strain>
    </source>
</reference>
<evidence type="ECO:0000313" key="1">
    <source>
        <dbReference type="EMBL" id="MBK9716832.1"/>
    </source>
</evidence>
<dbReference type="GO" id="GO:0004180">
    <property type="term" value="F:carboxypeptidase activity"/>
    <property type="evidence" value="ECO:0007669"/>
    <property type="project" value="UniProtKB-KW"/>
</dbReference>
<protein>
    <submittedName>
        <fullName evidence="1">Carboxypeptidase-like regulatory domain-containing protein</fullName>
    </submittedName>
</protein>
<gene>
    <name evidence="1" type="ORF">IPO85_04830</name>
</gene>
<evidence type="ECO:0000313" key="2">
    <source>
        <dbReference type="Proteomes" id="UP000808349"/>
    </source>
</evidence>
<dbReference type="InterPro" id="IPR008969">
    <property type="entry name" value="CarboxyPept-like_regulatory"/>
</dbReference>
<proteinExistence type="predicted"/>
<dbReference type="Proteomes" id="UP000808349">
    <property type="component" value="Unassembled WGS sequence"/>
</dbReference>
<name>A0A9D7XGG9_9BACT</name>
<dbReference type="Pfam" id="PF13715">
    <property type="entry name" value="CarbopepD_reg_2"/>
    <property type="match status" value="1"/>
</dbReference>
<dbReference type="SUPFAM" id="SSF49464">
    <property type="entry name" value="Carboxypeptidase regulatory domain-like"/>
    <property type="match status" value="1"/>
</dbReference>
<keyword evidence="1" id="KW-0645">Protease</keyword>
<dbReference type="AlphaFoldDB" id="A0A9D7XGG9"/>
<sequence>MTKILKPNHCDQNWLEMTPTNGGRICEKCNKRIVDFSKMNWAQIERIQNQNNNAVCGMYNHKQLENWGHELPTFTNSIKKMATITGLTVFMALPTNAQTTNETESIIIKGQIFDEKNNDVIIGAQIILKNNNMVSTSDFDGNFQILVPNISSALVSDTLVVTYNGYLTKQIILNDIKDVHVSDAKIRKDHGGLKIFLSLDQELQQNLDEVTIIKYAVRKPTLKQRIHFKINKWFGKKEQ</sequence>